<evidence type="ECO:0000313" key="6">
    <source>
        <dbReference type="Proteomes" id="UP000094043"/>
    </source>
</evidence>
<dbReference type="Proteomes" id="UP000094043">
    <property type="component" value="Chromosome 4"/>
</dbReference>
<evidence type="ECO:0000313" key="5">
    <source>
        <dbReference type="EMBL" id="WVN88902.1"/>
    </source>
</evidence>
<dbReference type="Gene3D" id="1.20.58.1100">
    <property type="match status" value="1"/>
</dbReference>
<accession>A0AAJ8JV35</accession>
<feature type="domain" description="C2" evidence="2">
    <location>
        <begin position="848"/>
        <end position="962"/>
    </location>
</feature>
<sequence length="1283" mass="145556">MSINNPLEYAIRVASITKKLATSHYAQAIQAQEKALSQSQSDHARSNSTASHKTHQSHLSTSSRFAFDLSSLIERDKSKTPRFPEKLIRALDGVFQRIAMGQEPKYSDQKFRRSIAAFWSSSWPDKTFQRQLKESRRVEDLILSFVTTSTKSLKKDEELAAGGWQEELAKQVGLMIDVILDALVILGDRGGTELRSRLEGYRSRIKSEDPPPIREKSVITLSRAPEEKVLSTEFTELETAVKSATEVLDAVGRLLNLSLEELKRKAEALEGTCTEQAAVDDFKLCLKRLNTDSPYPYGPSDFSSPAYWQSWKSVEVSSLSQLILQILQANPSLVESDHDRQSMTNLSAHLNDLNIDSGNDCFTFIPSDPRETYKSLLERCLDYDLDVLASLPEDQEIPLTILSAPHFTLLHECSKRWRLPAYFRNVAFLEAIVNRYEKGHVPAACIKEAEHLLEKTKTEWAFEAWALSEQQALERVQKQRDISLLRSLLQPLLTESSAYLSEDFQSSYAEWTSFNTHLSQLSLVDLQPDFVQIIQEIQDAIQKAAFKLYISESSDKLELDAGSGNKKGWGYIMHMGGWVEKGAKKLDRRFSEGIIADIDIIHIVLRCQLSLWFRDLEDVLAEAKAEELAPNLDDWFSLYRKAVTLKNIGHAYSPPNARKVKYPITKSFEPIVQIWLDQTDLKTREWSDKALAVDNFEPSTEHGPSSSVTDLFDSLRSAAEFLMELEWQDEKNLARFVTRFSKTMSISVEIYCSNLEKLFNEDMSSTNDVISTPSAAITSSSLTAGVAIAKEKVWMEKARATLASLQGEKKLKVFFNFTSNCCVKLNNIEAGRQRLDELYQLLQIDNLAAYEVTPTVPQRTYLFTVKIVLAEGLQRDSHSTSSLPDAFVVLSDEHGHRYAKTRTIYDDADPRWDESVDIPITAATWFMITVRHRNLTGKHDLLGRSYLHLDPAQFQDLITKDVMLRLDTRGHVLLRLSVEGEKDDMQFHFGRAFRCLKRTEGDMIRTFIDKMSPVLRHTLSRANIKSVLKGNTTSPLAYNEALGKLSAAYRTAMGSPQYIIPPTSAEKYRGPTDAEIEAAIHPLFDYLDTNIHTLSSTLSKAAMQMVMAKLWKQILMTIEGLIVPPLSDKPSGMRPLQVDELDVGLKWLKFLRDFFYVGGDESGVPLETLQNQKFNEILSLRIYYDWPTDSLMEECIKSFQSTLRTRSIRPVKSIRAQRNLGTIRARKTAKRAVGKSSGASAEMIMRILRMRPDTQEFLAQQLQTIAMVKLEDPKAVRSLTYRR</sequence>
<feature type="compositionally biased region" description="Polar residues" evidence="1">
    <location>
        <begin position="35"/>
        <end position="59"/>
    </location>
</feature>
<dbReference type="GeneID" id="91088327"/>
<reference evidence="5" key="1">
    <citation type="submission" date="2016-06" db="EMBL/GenBank/DDBJ databases">
        <authorList>
            <person name="Cuomo C."/>
            <person name="Litvintseva A."/>
            <person name="Heitman J."/>
            <person name="Chen Y."/>
            <person name="Sun S."/>
            <person name="Springer D."/>
            <person name="Dromer F."/>
            <person name="Young S."/>
            <person name="Zeng Q."/>
            <person name="Chapman S."/>
            <person name="Gujja S."/>
            <person name="Saif S."/>
            <person name="Birren B."/>
        </authorList>
    </citation>
    <scope>NUCLEOTIDE SEQUENCE</scope>
    <source>
        <strain evidence="5">CBS 7841</strain>
    </source>
</reference>
<dbReference type="Gene3D" id="1.10.357.50">
    <property type="match status" value="1"/>
</dbReference>
<dbReference type="KEGG" id="cdep:91088327"/>
<dbReference type="EMBL" id="CP143787">
    <property type="protein sequence ID" value="WVN88902.1"/>
    <property type="molecule type" value="Genomic_DNA"/>
</dbReference>
<dbReference type="PROSITE" id="PS50004">
    <property type="entry name" value="C2"/>
    <property type="match status" value="1"/>
</dbReference>
<dbReference type="Gene3D" id="2.60.40.150">
    <property type="entry name" value="C2 domain"/>
    <property type="match status" value="1"/>
</dbReference>
<dbReference type="Pfam" id="PF00168">
    <property type="entry name" value="C2"/>
    <property type="match status" value="1"/>
</dbReference>
<reference evidence="5" key="3">
    <citation type="submission" date="2024-01" db="EMBL/GenBank/DDBJ databases">
        <authorList>
            <person name="Coelho M.A."/>
            <person name="David-Palma M."/>
            <person name="Shea T."/>
            <person name="Sun S."/>
            <person name="Cuomo C.A."/>
            <person name="Heitman J."/>
        </authorList>
    </citation>
    <scope>NUCLEOTIDE SEQUENCE</scope>
    <source>
        <strain evidence="5">CBS 7841</strain>
    </source>
</reference>
<dbReference type="InterPro" id="IPR052811">
    <property type="entry name" value="Glucose_resp_signaling"/>
</dbReference>
<evidence type="ECO:0000259" key="4">
    <source>
        <dbReference type="PROSITE" id="PS51259"/>
    </source>
</evidence>
<protein>
    <submittedName>
        <fullName evidence="5">Uncharacterized protein</fullName>
    </submittedName>
</protein>
<dbReference type="InterPro" id="IPR014772">
    <property type="entry name" value="Munc13_dom-2"/>
</dbReference>
<feature type="domain" description="MHD2" evidence="4">
    <location>
        <begin position="1077"/>
        <end position="1195"/>
    </location>
</feature>
<dbReference type="PROSITE" id="PS51258">
    <property type="entry name" value="MHD1"/>
    <property type="match status" value="1"/>
</dbReference>
<dbReference type="RefSeq" id="XP_066069602.1">
    <property type="nucleotide sequence ID" value="XM_066213505.1"/>
</dbReference>
<evidence type="ECO:0000256" key="1">
    <source>
        <dbReference type="SAM" id="MobiDB-lite"/>
    </source>
</evidence>
<dbReference type="InterPro" id="IPR010439">
    <property type="entry name" value="MUN_dom"/>
</dbReference>
<dbReference type="PANTHER" id="PTHR47263:SF1">
    <property type="entry name" value="C2 DOMAIN PROTEIN (AFU_ORTHOLOGUE AFUA_7G02350)"/>
    <property type="match status" value="1"/>
</dbReference>
<dbReference type="InterPro" id="IPR014770">
    <property type="entry name" value="Munc13_1"/>
</dbReference>
<evidence type="ECO:0000259" key="2">
    <source>
        <dbReference type="PROSITE" id="PS50004"/>
    </source>
</evidence>
<gene>
    <name evidence="5" type="ORF">L203_104117</name>
</gene>
<dbReference type="PANTHER" id="PTHR47263">
    <property type="entry name" value="ADENYLATE CYCLASE ACTIVATION PROTEIN GIT1"/>
    <property type="match status" value="1"/>
</dbReference>
<reference evidence="5" key="2">
    <citation type="journal article" date="2022" name="Elife">
        <title>Obligate sexual reproduction of a homothallic fungus closely related to the Cryptococcus pathogenic species complex.</title>
        <authorList>
            <person name="Passer A.R."/>
            <person name="Clancey S.A."/>
            <person name="Shea T."/>
            <person name="David-Palma M."/>
            <person name="Averette A.F."/>
            <person name="Boekhout T."/>
            <person name="Porcel B.M."/>
            <person name="Nowrousian M."/>
            <person name="Cuomo C.A."/>
            <person name="Sun S."/>
            <person name="Heitman J."/>
            <person name="Coelho M.A."/>
        </authorList>
    </citation>
    <scope>NUCLEOTIDE SEQUENCE</scope>
    <source>
        <strain evidence="5">CBS 7841</strain>
    </source>
</reference>
<dbReference type="PROSITE" id="PS51259">
    <property type="entry name" value="MHD2"/>
    <property type="match status" value="1"/>
</dbReference>
<dbReference type="InterPro" id="IPR035892">
    <property type="entry name" value="C2_domain_sf"/>
</dbReference>
<dbReference type="SMART" id="SM00239">
    <property type="entry name" value="C2"/>
    <property type="match status" value="1"/>
</dbReference>
<feature type="domain" description="MHD1" evidence="3">
    <location>
        <begin position="636"/>
        <end position="755"/>
    </location>
</feature>
<keyword evidence="6" id="KW-1185">Reference proteome</keyword>
<dbReference type="SUPFAM" id="SSF49562">
    <property type="entry name" value="C2 domain (Calcium/lipid-binding domain, CaLB)"/>
    <property type="match status" value="1"/>
</dbReference>
<dbReference type="InterPro" id="IPR000008">
    <property type="entry name" value="C2_dom"/>
</dbReference>
<organism evidence="5 6">
    <name type="scientific">Cryptococcus depauperatus CBS 7841</name>
    <dbReference type="NCBI Taxonomy" id="1295531"/>
    <lineage>
        <taxon>Eukaryota</taxon>
        <taxon>Fungi</taxon>
        <taxon>Dikarya</taxon>
        <taxon>Basidiomycota</taxon>
        <taxon>Agaricomycotina</taxon>
        <taxon>Tremellomycetes</taxon>
        <taxon>Tremellales</taxon>
        <taxon>Cryptococcaceae</taxon>
        <taxon>Cryptococcus</taxon>
    </lineage>
</organism>
<proteinExistence type="predicted"/>
<name>A0AAJ8JV35_9TREE</name>
<evidence type="ECO:0000259" key="3">
    <source>
        <dbReference type="PROSITE" id="PS51258"/>
    </source>
</evidence>
<dbReference type="Pfam" id="PF06292">
    <property type="entry name" value="MUN"/>
    <property type="match status" value="1"/>
</dbReference>
<feature type="region of interest" description="Disordered" evidence="1">
    <location>
        <begin position="34"/>
        <end position="59"/>
    </location>
</feature>